<dbReference type="PANTHER" id="PTHR15323:SF6">
    <property type="entry name" value="CELL DIVISION CYCLE PROTEIN 123 HOMOLOG"/>
    <property type="match status" value="1"/>
</dbReference>
<comment type="similarity">
    <text evidence="1">Belongs to the CDC123 family.</text>
</comment>
<dbReference type="Proteomes" id="UP000478008">
    <property type="component" value="Unassembled WGS sequence"/>
</dbReference>
<gene>
    <name evidence="3" type="primary">CDC123</name>
    <name evidence="3" type="ORF">DEBR0S4_03510G</name>
</gene>
<evidence type="ECO:0000256" key="1">
    <source>
        <dbReference type="ARBA" id="ARBA00011047"/>
    </source>
</evidence>
<evidence type="ECO:0000256" key="2">
    <source>
        <dbReference type="SAM" id="MobiDB-lite"/>
    </source>
</evidence>
<sequence>MPESTTESEAATFSDISVSAQDIENCIYSHWYEKFSQYTYTKATILKPVPKEFISYLEADDIVLPKDEDSKPMALFQDVVPNEDNDYSDWEEEDEAAEGKGGDKKDQNTKKTACDEHKADGKTKKTAKSGKKDPLSEFPEFHSKIKAAIHNLGSVAPKLNWSCPQDATWMMMNNTMQCKSAAELYLLLKSSDYVNHDLGHAFECVTEGSGKEGQDNLEYELVLRKWAEMNPAMEFRCFVRDRRLVAITQRDLNYYTFLAGMKREILTAICKFFDRVLLPRFDSHSFAFDVYISKTLDKVYLVDIDPFARKTDSLLFTWNELATINEENPVFRLVEKENSGQFASKAHSQNQVPKEVVDATIDANALVELARKWEQLMRKEEDDE</sequence>
<keyword evidence="4" id="KW-1185">Reference proteome</keyword>
<dbReference type="InterPro" id="IPR009772">
    <property type="entry name" value="CDC123"/>
</dbReference>
<reference evidence="3 4" key="1">
    <citation type="submission" date="2019-07" db="EMBL/GenBank/DDBJ databases">
        <authorList>
            <person name="Friedrich A."/>
            <person name="Schacherer J."/>
        </authorList>
    </citation>
    <scope>NUCLEOTIDE SEQUENCE [LARGE SCALE GENOMIC DNA]</scope>
</reference>
<organism evidence="3 4">
    <name type="scientific">Dekkera bruxellensis</name>
    <name type="common">Brettanomyces custersii</name>
    <dbReference type="NCBI Taxonomy" id="5007"/>
    <lineage>
        <taxon>Eukaryota</taxon>
        <taxon>Fungi</taxon>
        <taxon>Dikarya</taxon>
        <taxon>Ascomycota</taxon>
        <taxon>Saccharomycotina</taxon>
        <taxon>Pichiomycetes</taxon>
        <taxon>Pichiales</taxon>
        <taxon>Pichiaceae</taxon>
        <taxon>Brettanomyces</taxon>
    </lineage>
</organism>
<proteinExistence type="inferred from homology"/>
<accession>A0A7D9CZ81</accession>
<dbReference type="AlphaFoldDB" id="A0A7D9CZ81"/>
<evidence type="ECO:0000313" key="3">
    <source>
        <dbReference type="EMBL" id="VUG18833.1"/>
    </source>
</evidence>
<protein>
    <submittedName>
        <fullName evidence="3">DEBR0S4_03510g1_1</fullName>
    </submittedName>
</protein>
<dbReference type="GO" id="GO:0005737">
    <property type="term" value="C:cytoplasm"/>
    <property type="evidence" value="ECO:0007669"/>
    <property type="project" value="TreeGrafter"/>
</dbReference>
<dbReference type="PIRSF" id="PIRSF007807">
    <property type="entry name" value="Cdc123"/>
    <property type="match status" value="1"/>
</dbReference>
<dbReference type="PANTHER" id="PTHR15323">
    <property type="entry name" value="D123 PROTEIN"/>
    <property type="match status" value="1"/>
</dbReference>
<feature type="compositionally biased region" description="Acidic residues" evidence="2">
    <location>
        <begin position="81"/>
        <end position="96"/>
    </location>
</feature>
<feature type="compositionally biased region" description="Basic and acidic residues" evidence="2">
    <location>
        <begin position="97"/>
        <end position="123"/>
    </location>
</feature>
<feature type="region of interest" description="Disordered" evidence="2">
    <location>
        <begin position="81"/>
        <end position="137"/>
    </location>
</feature>
<evidence type="ECO:0000313" key="4">
    <source>
        <dbReference type="Proteomes" id="UP000478008"/>
    </source>
</evidence>
<dbReference type="Pfam" id="PF07065">
    <property type="entry name" value="D123"/>
    <property type="match status" value="1"/>
</dbReference>
<dbReference type="EMBL" id="CABFWN010000004">
    <property type="protein sequence ID" value="VUG18833.1"/>
    <property type="molecule type" value="Genomic_DNA"/>
</dbReference>
<name>A0A7D9CZ81_DEKBR</name>